<keyword evidence="2" id="KW-1185">Reference proteome</keyword>
<dbReference type="RefSeq" id="WP_267542643.1">
    <property type="nucleotide sequence ID" value="NZ_JAPNKA010000002.1"/>
</dbReference>
<accession>A0ABT4APY6</accession>
<comment type="caution">
    <text evidence="1">The sequence shown here is derived from an EMBL/GenBank/DDBJ whole genome shotgun (WGS) entry which is preliminary data.</text>
</comment>
<protein>
    <submittedName>
        <fullName evidence="1">Uncharacterized protein</fullName>
    </submittedName>
</protein>
<proteinExistence type="predicted"/>
<sequence length="47" mass="5435">MPKKYFQPVAARPMPPMARVMVLNHLEPWLRAEVILSWAKTSEGTRV</sequence>
<organism evidence="1 2">
    <name type="scientific">Archangium lansingense</name>
    <dbReference type="NCBI Taxonomy" id="2995310"/>
    <lineage>
        <taxon>Bacteria</taxon>
        <taxon>Pseudomonadati</taxon>
        <taxon>Myxococcota</taxon>
        <taxon>Myxococcia</taxon>
        <taxon>Myxococcales</taxon>
        <taxon>Cystobacterineae</taxon>
        <taxon>Archangiaceae</taxon>
        <taxon>Archangium</taxon>
    </lineage>
</organism>
<name>A0ABT4APY6_9BACT</name>
<evidence type="ECO:0000313" key="1">
    <source>
        <dbReference type="EMBL" id="MCY1083763.1"/>
    </source>
</evidence>
<evidence type="ECO:0000313" key="2">
    <source>
        <dbReference type="Proteomes" id="UP001207654"/>
    </source>
</evidence>
<dbReference type="Proteomes" id="UP001207654">
    <property type="component" value="Unassembled WGS sequence"/>
</dbReference>
<gene>
    <name evidence="1" type="ORF">OV287_55920</name>
</gene>
<reference evidence="1 2" key="1">
    <citation type="submission" date="2022-11" db="EMBL/GenBank/DDBJ databases">
        <title>Minimal conservation of predation-associated metabolite biosynthetic gene clusters underscores biosynthetic potential of Myxococcota including descriptions for ten novel species: Archangium lansinium sp. nov., Myxococcus landrumus sp. nov., Nannocystis bai.</title>
        <authorList>
            <person name="Ahearne A."/>
            <person name="Stevens C."/>
            <person name="Phillips K."/>
        </authorList>
    </citation>
    <scope>NUCLEOTIDE SEQUENCE [LARGE SCALE GENOMIC DNA]</scope>
    <source>
        <strain evidence="1 2">MIWBW</strain>
    </source>
</reference>
<dbReference type="EMBL" id="JAPNKA010000002">
    <property type="protein sequence ID" value="MCY1083763.1"/>
    <property type="molecule type" value="Genomic_DNA"/>
</dbReference>